<dbReference type="Proteomes" id="UP000704712">
    <property type="component" value="Unassembled WGS sequence"/>
</dbReference>
<keyword evidence="3" id="KW-1185">Reference proteome</keyword>
<dbReference type="AlphaFoldDB" id="A0A833TNL5"/>
<dbReference type="EMBL" id="JAACNO010001872">
    <property type="protein sequence ID" value="KAF4137062.1"/>
    <property type="molecule type" value="Genomic_DNA"/>
</dbReference>
<evidence type="ECO:0000313" key="2">
    <source>
        <dbReference type="EMBL" id="KAF4137062.1"/>
    </source>
</evidence>
<dbReference type="EMBL" id="WSZM01000080">
    <property type="protein sequence ID" value="KAF4043766.1"/>
    <property type="molecule type" value="Genomic_DNA"/>
</dbReference>
<comment type="caution">
    <text evidence="1">The sequence shown here is derived from an EMBL/GenBank/DDBJ whole genome shotgun (WGS) entry which is preliminary data.</text>
</comment>
<proteinExistence type="predicted"/>
<accession>A0A833TNL5</accession>
<gene>
    <name evidence="1" type="ORF">GN244_ATG04080</name>
    <name evidence="2" type="ORF">GN958_ATG13746</name>
</gene>
<evidence type="ECO:0000313" key="1">
    <source>
        <dbReference type="EMBL" id="KAF4043766.1"/>
    </source>
</evidence>
<name>A0A833TNL5_PHYIN</name>
<organism evidence="1 3">
    <name type="scientific">Phytophthora infestans</name>
    <name type="common">Potato late blight agent</name>
    <name type="synonym">Botrytis infestans</name>
    <dbReference type="NCBI Taxonomy" id="4787"/>
    <lineage>
        <taxon>Eukaryota</taxon>
        <taxon>Sar</taxon>
        <taxon>Stramenopiles</taxon>
        <taxon>Oomycota</taxon>
        <taxon>Peronosporomycetes</taxon>
        <taxon>Peronosporales</taxon>
        <taxon>Peronosporaceae</taxon>
        <taxon>Phytophthora</taxon>
    </lineage>
</organism>
<reference evidence="1" key="1">
    <citation type="submission" date="2020-04" db="EMBL/GenBank/DDBJ databases">
        <title>Hybrid Assembly of Korean Phytophthora infestans isolates.</title>
        <authorList>
            <person name="Prokchorchik M."/>
            <person name="Lee Y."/>
            <person name="Seo J."/>
            <person name="Cho J.-H."/>
            <person name="Park Y.-E."/>
            <person name="Jang D.-C."/>
            <person name="Im J.-S."/>
            <person name="Choi J.-G."/>
            <person name="Park H.-J."/>
            <person name="Lee G.-B."/>
            <person name="Lee Y.-G."/>
            <person name="Hong S.-Y."/>
            <person name="Cho K."/>
            <person name="Sohn K.H."/>
        </authorList>
    </citation>
    <scope>NUCLEOTIDE SEQUENCE</scope>
    <source>
        <strain evidence="1">KR_1_A1</strain>
        <strain evidence="2">KR_2_A2</strain>
    </source>
</reference>
<sequence length="72" mass="8115">MPEFVSNSRFHQCKTRLILPQDCCNPLELSDLKALAFNTCRYSPPSFTVTCSSTGKFTCPNPTMKTFKSYLA</sequence>
<dbReference type="Proteomes" id="UP000602510">
    <property type="component" value="Unassembled WGS sequence"/>
</dbReference>
<evidence type="ECO:0000313" key="3">
    <source>
        <dbReference type="Proteomes" id="UP000602510"/>
    </source>
</evidence>
<protein>
    <submittedName>
        <fullName evidence="1">Uncharacterized protein</fullName>
    </submittedName>
</protein>